<reference evidence="2 3" key="1">
    <citation type="submission" date="2019-05" db="EMBL/GenBank/DDBJ databases">
        <title>Another draft genome of Portunus trituberculatus and its Hox gene families provides insights of decapod evolution.</title>
        <authorList>
            <person name="Jeong J.-H."/>
            <person name="Song I."/>
            <person name="Kim S."/>
            <person name="Choi T."/>
            <person name="Kim D."/>
            <person name="Ryu S."/>
            <person name="Kim W."/>
        </authorList>
    </citation>
    <scope>NUCLEOTIDE SEQUENCE [LARGE SCALE GENOMIC DNA]</scope>
    <source>
        <tissue evidence="2">Muscle</tissue>
    </source>
</reference>
<keyword evidence="3" id="KW-1185">Reference proteome</keyword>
<feature type="compositionally biased region" description="Acidic residues" evidence="1">
    <location>
        <begin position="26"/>
        <end position="37"/>
    </location>
</feature>
<name>A0A5B7HJJ1_PORTR</name>
<comment type="caution">
    <text evidence="2">The sequence shown here is derived from an EMBL/GenBank/DDBJ whole genome shotgun (WGS) entry which is preliminary data.</text>
</comment>
<accession>A0A5B7HJJ1</accession>
<feature type="region of interest" description="Disordered" evidence="1">
    <location>
        <begin position="1"/>
        <end position="60"/>
    </location>
</feature>
<organism evidence="2 3">
    <name type="scientific">Portunus trituberculatus</name>
    <name type="common">Swimming crab</name>
    <name type="synonym">Neptunus trituberculatus</name>
    <dbReference type="NCBI Taxonomy" id="210409"/>
    <lineage>
        <taxon>Eukaryota</taxon>
        <taxon>Metazoa</taxon>
        <taxon>Ecdysozoa</taxon>
        <taxon>Arthropoda</taxon>
        <taxon>Crustacea</taxon>
        <taxon>Multicrustacea</taxon>
        <taxon>Malacostraca</taxon>
        <taxon>Eumalacostraca</taxon>
        <taxon>Eucarida</taxon>
        <taxon>Decapoda</taxon>
        <taxon>Pleocyemata</taxon>
        <taxon>Brachyura</taxon>
        <taxon>Eubrachyura</taxon>
        <taxon>Portunoidea</taxon>
        <taxon>Portunidae</taxon>
        <taxon>Portuninae</taxon>
        <taxon>Portunus</taxon>
    </lineage>
</organism>
<dbReference type="AlphaFoldDB" id="A0A5B7HJJ1"/>
<dbReference type="Proteomes" id="UP000324222">
    <property type="component" value="Unassembled WGS sequence"/>
</dbReference>
<evidence type="ECO:0000313" key="3">
    <source>
        <dbReference type="Proteomes" id="UP000324222"/>
    </source>
</evidence>
<gene>
    <name evidence="2" type="ORF">E2C01_063946</name>
</gene>
<proteinExistence type="predicted"/>
<protein>
    <submittedName>
        <fullName evidence="2">Uncharacterized protein</fullName>
    </submittedName>
</protein>
<evidence type="ECO:0000256" key="1">
    <source>
        <dbReference type="SAM" id="MobiDB-lite"/>
    </source>
</evidence>
<dbReference type="EMBL" id="VSRR010029867">
    <property type="protein sequence ID" value="MPC69715.1"/>
    <property type="molecule type" value="Genomic_DNA"/>
</dbReference>
<sequence length="60" mass="7068">MRRCREWMRQKTMNQNVKREGGRDREEEEEEEEEEEVTCFVGFEQRRGEDRGAPGGCGSG</sequence>
<evidence type="ECO:0000313" key="2">
    <source>
        <dbReference type="EMBL" id="MPC69715.1"/>
    </source>
</evidence>